<keyword evidence="1" id="KW-0472">Membrane</keyword>
<keyword evidence="5" id="KW-1185">Reference proteome</keyword>
<feature type="transmembrane region" description="Helical" evidence="1">
    <location>
        <begin position="12"/>
        <end position="29"/>
    </location>
</feature>
<keyword evidence="1" id="KW-1133">Transmembrane helix</keyword>
<evidence type="ECO:0000313" key="2">
    <source>
        <dbReference type="EMBL" id="EFW93795.1"/>
    </source>
</evidence>
<evidence type="ECO:0000256" key="1">
    <source>
        <dbReference type="SAM" id="Phobius"/>
    </source>
</evidence>
<dbReference type="STRING" id="797209.GCA_000376445_01896"/>
<dbReference type="Proteomes" id="UP000184203">
    <property type="component" value="Unassembled WGS sequence"/>
</dbReference>
<sequence>MALLGDLTPLVGTYLLLAGFLSLTGFIAARNVLGSIPFRRALVVGPPIAALPFLLQQYFPPLVVLIALALDVSLFHIVFRLKWRTAGFVTFIHVVVTMLGGIVIGGLAYLISIGPPSPQ</sequence>
<gene>
    <name evidence="3" type="ORF">SAMN05444342_4014</name>
    <name evidence="2" type="ORF">ZOD2009_01590</name>
</gene>
<protein>
    <submittedName>
        <fullName evidence="2">Uncharacterized protein</fullName>
    </submittedName>
</protein>
<evidence type="ECO:0000313" key="3">
    <source>
        <dbReference type="EMBL" id="SHL51332.1"/>
    </source>
</evidence>
<evidence type="ECO:0000313" key="4">
    <source>
        <dbReference type="Proteomes" id="UP000003751"/>
    </source>
</evidence>
<organism evidence="2 4">
    <name type="scientific">Haladaptatus paucihalophilus DX253</name>
    <dbReference type="NCBI Taxonomy" id="797209"/>
    <lineage>
        <taxon>Archaea</taxon>
        <taxon>Methanobacteriati</taxon>
        <taxon>Methanobacteriota</taxon>
        <taxon>Stenosarchaea group</taxon>
        <taxon>Halobacteria</taxon>
        <taxon>Halobacteriales</taxon>
        <taxon>Haladaptataceae</taxon>
        <taxon>Haladaptatus</taxon>
    </lineage>
</organism>
<dbReference type="eggNOG" id="arCOG06420">
    <property type="taxonomic scope" value="Archaea"/>
</dbReference>
<reference evidence="2 4" key="1">
    <citation type="journal article" date="2014" name="ISME J.">
        <title>Trehalose/2-sulfotrehalose biosynthesis and glycine-betaine uptake are widely spread mechanisms for osmoadaptation in the Halobacteriales.</title>
        <authorList>
            <person name="Youssef N.H."/>
            <person name="Savage-Ashlock K.N."/>
            <person name="McCully A.L."/>
            <person name="Luedtke B."/>
            <person name="Shaw E.I."/>
            <person name="Hoff W.D."/>
            <person name="Elshahed M.S."/>
        </authorList>
    </citation>
    <scope>NUCLEOTIDE SEQUENCE [LARGE SCALE GENOMIC DNA]</scope>
    <source>
        <strain evidence="2 4">DX253</strain>
    </source>
</reference>
<reference evidence="5" key="2">
    <citation type="submission" date="2016-11" db="EMBL/GenBank/DDBJ databases">
        <authorList>
            <person name="Varghese N."/>
            <person name="Submissions S."/>
        </authorList>
    </citation>
    <scope>NUCLEOTIDE SEQUENCE [LARGE SCALE GENOMIC DNA]</scope>
    <source>
        <strain evidence="5">DX253</strain>
    </source>
</reference>
<dbReference type="EMBL" id="FRAN01000007">
    <property type="protein sequence ID" value="SHL51332.1"/>
    <property type="molecule type" value="Genomic_DNA"/>
</dbReference>
<dbReference type="PATRIC" id="fig|797209.4.peg.303"/>
<dbReference type="Proteomes" id="UP000003751">
    <property type="component" value="Unassembled WGS sequence"/>
</dbReference>
<dbReference type="EMBL" id="AEMG01000002">
    <property type="protein sequence ID" value="EFW93795.1"/>
    <property type="molecule type" value="Genomic_DNA"/>
</dbReference>
<dbReference type="Pfam" id="PF24285">
    <property type="entry name" value="DUF7473"/>
    <property type="match status" value="1"/>
</dbReference>
<name>E7QN00_HALPU</name>
<dbReference type="AlphaFoldDB" id="E7QN00"/>
<dbReference type="RefSeq" id="WP_007976371.1">
    <property type="nucleotide sequence ID" value="NZ_AEMG01000002.1"/>
</dbReference>
<dbReference type="OrthoDB" id="326734at2157"/>
<dbReference type="InterPro" id="IPR055896">
    <property type="entry name" value="DUF7473"/>
</dbReference>
<proteinExistence type="predicted"/>
<accession>E7QN00</accession>
<keyword evidence="1" id="KW-0812">Transmembrane</keyword>
<evidence type="ECO:0000313" key="5">
    <source>
        <dbReference type="Proteomes" id="UP000184203"/>
    </source>
</evidence>
<feature type="transmembrane region" description="Helical" evidence="1">
    <location>
        <begin position="61"/>
        <end position="79"/>
    </location>
</feature>
<reference evidence="3" key="3">
    <citation type="submission" date="2016-11" db="EMBL/GenBank/DDBJ databases">
        <authorList>
            <person name="Jaros S."/>
            <person name="Januszkiewicz K."/>
            <person name="Wedrychowicz H."/>
        </authorList>
    </citation>
    <scope>NUCLEOTIDE SEQUENCE [LARGE SCALE GENOMIC DNA]</scope>
    <source>
        <strain evidence="3">DX253</strain>
    </source>
</reference>
<feature type="transmembrane region" description="Helical" evidence="1">
    <location>
        <begin position="86"/>
        <end position="111"/>
    </location>
</feature>